<dbReference type="STRING" id="1219077.VAZ01S_039_00290"/>
<keyword evidence="3" id="KW-1185">Reference proteome</keyword>
<dbReference type="Proteomes" id="UP000016567">
    <property type="component" value="Unassembled WGS sequence"/>
</dbReference>
<feature type="transmembrane region" description="Helical" evidence="1">
    <location>
        <begin position="129"/>
        <end position="149"/>
    </location>
</feature>
<gene>
    <name evidence="2" type="ORF">VAZ01S_039_00290</name>
</gene>
<dbReference type="Pfam" id="PF14348">
    <property type="entry name" value="DtrJ-like"/>
    <property type="match status" value="1"/>
</dbReference>
<dbReference type="InterPro" id="IPR022266">
    <property type="entry name" value="DtrJ-like"/>
</dbReference>
<keyword evidence="1" id="KW-0812">Transmembrane</keyword>
<proteinExistence type="predicted"/>
<evidence type="ECO:0008006" key="4">
    <source>
        <dbReference type="Google" id="ProtNLM"/>
    </source>
</evidence>
<reference evidence="2 3" key="1">
    <citation type="submission" date="2013-09" db="EMBL/GenBank/DDBJ databases">
        <title>Whole genome shotgun sequence of Vibrio azureus NBRC 104587.</title>
        <authorList>
            <person name="Isaki S."/>
            <person name="Hosoyama A."/>
            <person name="Numata M."/>
            <person name="Hashimoto M."/>
            <person name="Hosoyama Y."/>
            <person name="Tsuchikane K."/>
            <person name="Noguchi M."/>
            <person name="Hirakata S."/>
            <person name="Ichikawa N."/>
            <person name="Ohji S."/>
            <person name="Yamazoe A."/>
            <person name="Fujita N."/>
        </authorList>
    </citation>
    <scope>NUCLEOTIDE SEQUENCE [LARGE SCALE GENOMIC DNA]</scope>
    <source>
        <strain evidence="2 3">NBRC 104587</strain>
    </source>
</reference>
<evidence type="ECO:0000313" key="3">
    <source>
        <dbReference type="Proteomes" id="UP000016567"/>
    </source>
</evidence>
<evidence type="ECO:0000256" key="1">
    <source>
        <dbReference type="SAM" id="Phobius"/>
    </source>
</evidence>
<evidence type="ECO:0000313" key="2">
    <source>
        <dbReference type="EMBL" id="GAD76204.1"/>
    </source>
</evidence>
<dbReference type="eggNOG" id="ENOG5030TCB">
    <property type="taxonomic scope" value="Bacteria"/>
</dbReference>
<keyword evidence="1" id="KW-0472">Membrane</keyword>
<sequence length="153" mass="17367">MLLQNDQPELASRVMDWILRVSQSCAAILDHTFEHSLTLLQPYWQGAVYTSLALFSRVALLMMSWPLFALACFLGFVDGLVSRQRRTAFFGRETETIHYYSQKAVPIVVIATGYGWLFLPGLWPVSPSWMLLPGVMLTGILVRTCVASYKKYI</sequence>
<dbReference type="EMBL" id="BATL01000039">
    <property type="protein sequence ID" value="GAD76204.1"/>
    <property type="molecule type" value="Genomic_DNA"/>
</dbReference>
<keyword evidence="1" id="KW-1133">Transmembrane helix</keyword>
<feature type="transmembrane region" description="Helical" evidence="1">
    <location>
        <begin position="58"/>
        <end position="82"/>
    </location>
</feature>
<name>U3C445_9VIBR</name>
<comment type="caution">
    <text evidence="2">The sequence shown here is derived from an EMBL/GenBank/DDBJ whole genome shotgun (WGS) entry which is preliminary data.</text>
</comment>
<dbReference type="AlphaFoldDB" id="U3C445"/>
<organism evidence="2 3">
    <name type="scientific">Vibrio azureus NBRC 104587</name>
    <dbReference type="NCBI Taxonomy" id="1219077"/>
    <lineage>
        <taxon>Bacteria</taxon>
        <taxon>Pseudomonadati</taxon>
        <taxon>Pseudomonadota</taxon>
        <taxon>Gammaproteobacteria</taxon>
        <taxon>Vibrionales</taxon>
        <taxon>Vibrionaceae</taxon>
        <taxon>Vibrio</taxon>
    </lineage>
</organism>
<feature type="transmembrane region" description="Helical" evidence="1">
    <location>
        <begin position="103"/>
        <end position="123"/>
    </location>
</feature>
<protein>
    <recommendedName>
        <fullName evidence="4">DUF4400 domain-containing protein</fullName>
    </recommendedName>
</protein>
<accession>U3C445</accession>